<feature type="transmembrane region" description="Helical" evidence="2">
    <location>
        <begin position="84"/>
        <end position="109"/>
    </location>
</feature>
<comment type="caution">
    <text evidence="3">The sequence shown here is derived from an EMBL/GenBank/DDBJ whole genome shotgun (WGS) entry which is preliminary data.</text>
</comment>
<dbReference type="Proteomes" id="UP001314263">
    <property type="component" value="Unassembled WGS sequence"/>
</dbReference>
<keyword evidence="2" id="KW-0472">Membrane</keyword>
<evidence type="ECO:0000256" key="1">
    <source>
        <dbReference type="SAM" id="MobiDB-lite"/>
    </source>
</evidence>
<keyword evidence="2" id="KW-1133">Transmembrane helix</keyword>
<dbReference type="AlphaFoldDB" id="A0AAV1HX37"/>
<accession>A0AAV1HX37</accession>
<proteinExistence type="predicted"/>
<protein>
    <submittedName>
        <fullName evidence="3">Uncharacterized protein</fullName>
    </submittedName>
</protein>
<evidence type="ECO:0000256" key="2">
    <source>
        <dbReference type="SAM" id="Phobius"/>
    </source>
</evidence>
<feature type="transmembrane region" description="Helical" evidence="2">
    <location>
        <begin position="121"/>
        <end position="139"/>
    </location>
</feature>
<evidence type="ECO:0000313" key="4">
    <source>
        <dbReference type="Proteomes" id="UP001314263"/>
    </source>
</evidence>
<reference evidence="3 4" key="1">
    <citation type="submission" date="2023-10" db="EMBL/GenBank/DDBJ databases">
        <authorList>
            <person name="Maclean D."/>
            <person name="Macfadyen A."/>
        </authorList>
    </citation>
    <scope>NUCLEOTIDE SEQUENCE [LARGE SCALE GENOMIC DNA]</scope>
</reference>
<keyword evidence="2" id="KW-0812">Transmembrane</keyword>
<dbReference type="PANTHER" id="PTHR35498">
    <property type="entry name" value="PROTEIN LOW PSII ACCUMULATION 1, CHLOROPLASTIC"/>
    <property type="match status" value="1"/>
</dbReference>
<dbReference type="InterPro" id="IPR021883">
    <property type="entry name" value="LPA1-like"/>
</dbReference>
<feature type="region of interest" description="Disordered" evidence="1">
    <location>
        <begin position="224"/>
        <end position="244"/>
    </location>
</feature>
<keyword evidence="4" id="KW-1185">Reference proteome</keyword>
<dbReference type="Pfam" id="PF11998">
    <property type="entry name" value="DUF3493"/>
    <property type="match status" value="1"/>
</dbReference>
<name>A0AAV1HX37_9CHLO</name>
<evidence type="ECO:0000313" key="3">
    <source>
        <dbReference type="EMBL" id="CAK0757207.1"/>
    </source>
</evidence>
<dbReference type="EMBL" id="CAUYUE010000003">
    <property type="protein sequence ID" value="CAK0757207.1"/>
    <property type="molecule type" value="Genomic_DNA"/>
</dbReference>
<gene>
    <name evidence="3" type="ORF">CVIRNUC_002521</name>
</gene>
<organism evidence="3 4">
    <name type="scientific">Coccomyxa viridis</name>
    <dbReference type="NCBI Taxonomy" id="1274662"/>
    <lineage>
        <taxon>Eukaryota</taxon>
        <taxon>Viridiplantae</taxon>
        <taxon>Chlorophyta</taxon>
        <taxon>core chlorophytes</taxon>
        <taxon>Trebouxiophyceae</taxon>
        <taxon>Trebouxiophyceae incertae sedis</taxon>
        <taxon>Coccomyxaceae</taxon>
        <taxon>Coccomyxa</taxon>
    </lineage>
</organism>
<sequence length="327" mass="35724">MMSQQLLNPCPLHHRPFAAQPLHRITCSWRGKGLPVQKSTAPRKSKGLTWTVYARRPSNPLEEQRDARIGIRSEVEAPFRALRLVFFGFFTLSASIGAAIAITQVIGAIGNAPGALPLTDVATSLAIDLGAVALFAFLLRNDLKARDKQIARLTREERLGALQLGLANGKRIRVAQLRSFSRAVIAAGSPQQVADAMKEAEQFREPLLERGVLVIPLPIYEGNAAPPEENGAGSTESSDDQTKSNLRWRATPVNLEQWKAWFKEQADLAGAKIDRGLYVSLRLDGRVRGSGLGPPPWQRLIAQLPKAEGDGAWKGFLDGFDGSVNIR</sequence>
<dbReference type="PANTHER" id="PTHR35498:SF1">
    <property type="entry name" value="LOW PSII ACCUMULATION-LIKE PROTEIN"/>
    <property type="match status" value="1"/>
</dbReference>